<keyword evidence="4" id="KW-0143">Chaperone</keyword>
<feature type="domain" description="Clp R" evidence="8">
    <location>
        <begin position="3"/>
        <end position="204"/>
    </location>
</feature>
<gene>
    <name evidence="9" type="ORF">BOTBODRAFT_189442</name>
</gene>
<dbReference type="HOGENOM" id="CLU_005070_4_0_1"/>
<dbReference type="InterPro" id="IPR027417">
    <property type="entry name" value="P-loop_NTPase"/>
</dbReference>
<dbReference type="SUPFAM" id="SSF81923">
    <property type="entry name" value="Double Clp-N motif"/>
    <property type="match status" value="2"/>
</dbReference>
<dbReference type="Pfam" id="PF17871">
    <property type="entry name" value="AAA_lid_9"/>
    <property type="match status" value="1"/>
</dbReference>
<dbReference type="GO" id="GO:0051087">
    <property type="term" value="F:protein-folding chaperone binding"/>
    <property type="evidence" value="ECO:0007669"/>
    <property type="project" value="TreeGrafter"/>
</dbReference>
<evidence type="ECO:0000256" key="5">
    <source>
        <dbReference type="PROSITE-ProRule" id="PRU01251"/>
    </source>
</evidence>
<dbReference type="GO" id="GO:0070370">
    <property type="term" value="P:cellular heat acclimation"/>
    <property type="evidence" value="ECO:0007669"/>
    <property type="project" value="TreeGrafter"/>
</dbReference>
<name>A0A067MJW4_BOTB1</name>
<dbReference type="InterPro" id="IPR003959">
    <property type="entry name" value="ATPase_AAA_core"/>
</dbReference>
<dbReference type="InterPro" id="IPR018368">
    <property type="entry name" value="ClpA/B_CS1"/>
</dbReference>
<dbReference type="InterPro" id="IPR028299">
    <property type="entry name" value="ClpA/B_CS2"/>
</dbReference>
<proteinExistence type="predicted"/>
<dbReference type="InterPro" id="IPR050130">
    <property type="entry name" value="ClpA_ClpB"/>
</dbReference>
<dbReference type="STRING" id="930990.A0A067MJW4"/>
<dbReference type="InterPro" id="IPR019489">
    <property type="entry name" value="Clp_ATPase_C"/>
</dbReference>
<evidence type="ECO:0000256" key="7">
    <source>
        <dbReference type="SAM" id="MobiDB-lite"/>
    </source>
</evidence>
<dbReference type="InterPro" id="IPR004176">
    <property type="entry name" value="Clp_R_N"/>
</dbReference>
<dbReference type="PANTHER" id="PTHR11638">
    <property type="entry name" value="ATP-DEPENDENT CLP PROTEASE"/>
    <property type="match status" value="1"/>
</dbReference>
<dbReference type="CDD" id="cd19499">
    <property type="entry name" value="RecA-like_ClpB_Hsp104-like"/>
    <property type="match status" value="1"/>
</dbReference>
<dbReference type="SMART" id="SM00382">
    <property type="entry name" value="AAA"/>
    <property type="match status" value="2"/>
</dbReference>
<evidence type="ECO:0000256" key="1">
    <source>
        <dbReference type="ARBA" id="ARBA00022737"/>
    </source>
</evidence>
<reference evidence="10" key="1">
    <citation type="journal article" date="2014" name="Proc. Natl. Acad. Sci. U.S.A.">
        <title>Extensive sampling of basidiomycete genomes demonstrates inadequacy of the white-rot/brown-rot paradigm for wood decay fungi.</title>
        <authorList>
            <person name="Riley R."/>
            <person name="Salamov A.A."/>
            <person name="Brown D.W."/>
            <person name="Nagy L.G."/>
            <person name="Floudas D."/>
            <person name="Held B.W."/>
            <person name="Levasseur A."/>
            <person name="Lombard V."/>
            <person name="Morin E."/>
            <person name="Otillar R."/>
            <person name="Lindquist E.A."/>
            <person name="Sun H."/>
            <person name="LaButti K.M."/>
            <person name="Schmutz J."/>
            <person name="Jabbour D."/>
            <person name="Luo H."/>
            <person name="Baker S.E."/>
            <person name="Pisabarro A.G."/>
            <person name="Walton J.D."/>
            <person name="Blanchette R.A."/>
            <person name="Henrissat B."/>
            <person name="Martin F."/>
            <person name="Cullen D."/>
            <person name="Hibbett D.S."/>
            <person name="Grigoriev I.V."/>
        </authorList>
    </citation>
    <scope>NUCLEOTIDE SEQUENCE [LARGE SCALE GENOMIC DNA]</scope>
    <source>
        <strain evidence="10">FD-172 SS1</strain>
    </source>
</reference>
<dbReference type="InParanoid" id="A0A067MJW4"/>
<dbReference type="InterPro" id="IPR041546">
    <property type="entry name" value="ClpA/ClpB_AAA_lid"/>
</dbReference>
<accession>A0A067MJW4</accession>
<dbReference type="AlphaFoldDB" id="A0A067MJW4"/>
<feature type="coiled-coil region" evidence="6">
    <location>
        <begin position="512"/>
        <end position="539"/>
    </location>
</feature>
<evidence type="ECO:0000256" key="4">
    <source>
        <dbReference type="ARBA" id="ARBA00023186"/>
    </source>
</evidence>
<dbReference type="SUPFAM" id="SSF52540">
    <property type="entry name" value="P-loop containing nucleoside triphosphate hydrolases"/>
    <property type="match status" value="2"/>
</dbReference>
<dbReference type="Pfam" id="PF10431">
    <property type="entry name" value="ClpB_D2-small"/>
    <property type="match status" value="1"/>
</dbReference>
<evidence type="ECO:0000313" key="10">
    <source>
        <dbReference type="Proteomes" id="UP000027195"/>
    </source>
</evidence>
<keyword evidence="10" id="KW-1185">Reference proteome</keyword>
<dbReference type="GO" id="GO:0005524">
    <property type="term" value="F:ATP binding"/>
    <property type="evidence" value="ECO:0007669"/>
    <property type="project" value="UniProtKB-KW"/>
</dbReference>
<keyword evidence="3" id="KW-0067">ATP-binding</keyword>
<dbReference type="PANTHER" id="PTHR11638:SF18">
    <property type="entry name" value="HEAT SHOCK PROTEIN 104"/>
    <property type="match status" value="1"/>
</dbReference>
<keyword evidence="1 5" id="KW-0677">Repeat</keyword>
<dbReference type="Proteomes" id="UP000027195">
    <property type="component" value="Unassembled WGS sequence"/>
</dbReference>
<dbReference type="GO" id="GO:0051082">
    <property type="term" value="F:unfolded protein binding"/>
    <property type="evidence" value="ECO:0007669"/>
    <property type="project" value="TreeGrafter"/>
</dbReference>
<dbReference type="Pfam" id="PF02861">
    <property type="entry name" value="Clp_N"/>
    <property type="match status" value="1"/>
</dbReference>
<evidence type="ECO:0000313" key="9">
    <source>
        <dbReference type="EMBL" id="KDQ12177.1"/>
    </source>
</evidence>
<keyword evidence="2" id="KW-0547">Nucleotide-binding</keyword>
<dbReference type="InterPro" id="IPR003593">
    <property type="entry name" value="AAA+_ATPase"/>
</dbReference>
<dbReference type="Pfam" id="PF00004">
    <property type="entry name" value="AAA"/>
    <property type="match status" value="1"/>
</dbReference>
<dbReference type="GO" id="GO:0042026">
    <property type="term" value="P:protein refolding"/>
    <property type="evidence" value="ECO:0007669"/>
    <property type="project" value="TreeGrafter"/>
</dbReference>
<dbReference type="Pfam" id="PF07724">
    <property type="entry name" value="AAA_2"/>
    <property type="match status" value="1"/>
</dbReference>
<protein>
    <recommendedName>
        <fullName evidence="8">Clp R domain-containing protein</fullName>
    </recommendedName>
</protein>
<dbReference type="InterPro" id="IPR036628">
    <property type="entry name" value="Clp_N_dom_sf"/>
</dbReference>
<dbReference type="Gene3D" id="3.40.50.300">
    <property type="entry name" value="P-loop containing nucleotide triphosphate hydrolases"/>
    <property type="match status" value="3"/>
</dbReference>
<dbReference type="GO" id="GO:0005829">
    <property type="term" value="C:cytosol"/>
    <property type="evidence" value="ECO:0007669"/>
    <property type="project" value="TreeGrafter"/>
</dbReference>
<dbReference type="EMBL" id="KL198052">
    <property type="protein sequence ID" value="KDQ12177.1"/>
    <property type="molecule type" value="Genomic_DNA"/>
</dbReference>
<dbReference type="Gene3D" id="1.10.8.60">
    <property type="match status" value="1"/>
</dbReference>
<dbReference type="SMART" id="SM01086">
    <property type="entry name" value="ClpB_D2-small"/>
    <property type="match status" value="1"/>
</dbReference>
<sequence>MTFPNFEFTDKSLTILASATRLAGNMKNSEVGVVHLALALLVDDVDLIQSEPQNWPEPELPTFFWSLISKQGVQPEHIVRVLKRLIVERPSTPLKDTQLPAKAPGRTGLFSIFKRRPRSSPGPQSLSPNPAPNVDSSPRLSTAFERVPDVARKIQEQMHDRYIAPDHLLLALIQDDKSEVAIALSENAVKISDLRGDITQSRQSRKIMSRKAGSHLEALNKYALNLTALAKEGKIDPVIGRDEEIRRVICILCRRTKNNPVLIGEPGVGKTAVAEAIAQRIADADANPTEGMVGKSVPDSLRGTVFSLNMGALMAGTSGRGDYEERIKAVLDEIEESENNGDQVILFIDELHLIMAGKQAGGGSGMDAANLFKPLLARGKLRCIGATTLAEYRECIEKDGALERRFAQVMINEPTVSEAITILRGLREKYEGHHGVYIMDSALVTCVRLASRYLTARRLPDSAIDLMDEACAVIKVRRETVPEELDKLRRKVYRLEIDQKGLMRDGSDQELLQTAQRDLASARLELLTLDQKYENEKKRRDRIVNIRKRMGEIKGRKEIAEKEGNISLASRLGSELKELQGQIKQDETSPDTVNPEIIAEIVYRWTSIPATKLLASEKEKLLKLGDTLTQSVVGQPEAVRAVTRAIQMSGNDLTNGSRPIASFLFTGPSGTGKTLLTKAVISFPKLQRYFKVNEFQRSQLATFLFNSPDAMVRIDASEYSEKFTISRLIGAPPGYVGHDQGGQLTEYVRRKPYCLVLVDEVEKACGEFCALFLQILDDGRLTDGQGRTVSFRNCIIIMTSNLGAMLPNDKGKRSECQHRNQVMEEVREHFRPEFLNRLDDIIIFQTLSTDVMGEIVNIRLKELQERLDRKKLTLDIGDEAKRYLAEAGYSKEYGARPLERKIQSEIVHPLSRLLLEDRVREGESVRVRITLTNGRRLCIVPNHNAILNSCNDGQRDVDEGLNFGY</sequence>
<keyword evidence="6" id="KW-0175">Coiled coil</keyword>
<evidence type="ECO:0000259" key="8">
    <source>
        <dbReference type="PROSITE" id="PS51903"/>
    </source>
</evidence>
<dbReference type="OrthoDB" id="47330at2759"/>
<dbReference type="PROSITE" id="PS00870">
    <property type="entry name" value="CLPAB_1"/>
    <property type="match status" value="1"/>
</dbReference>
<evidence type="ECO:0000256" key="2">
    <source>
        <dbReference type="ARBA" id="ARBA00022741"/>
    </source>
</evidence>
<evidence type="ECO:0000256" key="6">
    <source>
        <dbReference type="SAM" id="Coils"/>
    </source>
</evidence>
<dbReference type="PROSITE" id="PS00871">
    <property type="entry name" value="CLPAB_2"/>
    <property type="match status" value="1"/>
</dbReference>
<evidence type="ECO:0000256" key="3">
    <source>
        <dbReference type="ARBA" id="ARBA00022840"/>
    </source>
</evidence>
<dbReference type="GO" id="GO:0016887">
    <property type="term" value="F:ATP hydrolysis activity"/>
    <property type="evidence" value="ECO:0007669"/>
    <property type="project" value="InterPro"/>
</dbReference>
<dbReference type="GO" id="GO:0043335">
    <property type="term" value="P:protein unfolding"/>
    <property type="evidence" value="ECO:0007669"/>
    <property type="project" value="TreeGrafter"/>
</dbReference>
<feature type="compositionally biased region" description="Polar residues" evidence="7">
    <location>
        <begin position="121"/>
        <end position="140"/>
    </location>
</feature>
<dbReference type="PROSITE" id="PS51903">
    <property type="entry name" value="CLP_R"/>
    <property type="match status" value="1"/>
</dbReference>
<organism evidence="9 10">
    <name type="scientific">Botryobasidium botryosum (strain FD-172 SS1)</name>
    <dbReference type="NCBI Taxonomy" id="930990"/>
    <lineage>
        <taxon>Eukaryota</taxon>
        <taxon>Fungi</taxon>
        <taxon>Dikarya</taxon>
        <taxon>Basidiomycota</taxon>
        <taxon>Agaricomycotina</taxon>
        <taxon>Agaricomycetes</taxon>
        <taxon>Cantharellales</taxon>
        <taxon>Botryobasidiaceae</taxon>
        <taxon>Botryobasidium</taxon>
    </lineage>
</organism>
<dbReference type="Gene3D" id="1.10.1780.10">
    <property type="entry name" value="Clp, N-terminal domain"/>
    <property type="match status" value="1"/>
</dbReference>
<feature type="region of interest" description="Disordered" evidence="7">
    <location>
        <begin position="112"/>
        <end position="140"/>
    </location>
</feature>
<dbReference type="CDD" id="cd00009">
    <property type="entry name" value="AAA"/>
    <property type="match status" value="1"/>
</dbReference>